<dbReference type="KEGG" id="sre:PTSG_05427"/>
<name>F2UAE6_SALR5</name>
<proteinExistence type="predicted"/>
<evidence type="ECO:0000256" key="1">
    <source>
        <dbReference type="SAM" id="Coils"/>
    </source>
</evidence>
<protein>
    <submittedName>
        <fullName evidence="3">Uncharacterized protein</fullName>
    </submittedName>
</protein>
<dbReference type="RefSeq" id="XP_004994002.1">
    <property type="nucleotide sequence ID" value="XM_004993945.1"/>
</dbReference>
<gene>
    <name evidence="3" type="ORF">PTSG_05427</name>
</gene>
<dbReference type="AlphaFoldDB" id="F2UAE6"/>
<dbReference type="OMA" id="ACAMQKE"/>
<evidence type="ECO:0000313" key="3">
    <source>
        <dbReference type="EMBL" id="EGD73721.1"/>
    </source>
</evidence>
<reference evidence="3" key="1">
    <citation type="submission" date="2009-08" db="EMBL/GenBank/DDBJ databases">
        <title>Annotation of Salpingoeca rosetta.</title>
        <authorList>
            <consortium name="The Broad Institute Genome Sequencing Platform"/>
            <person name="Russ C."/>
            <person name="Cuomo C."/>
            <person name="Burger G."/>
            <person name="Gray M.W."/>
            <person name="Holland P.W.H."/>
            <person name="King N."/>
            <person name="Lang F.B.F."/>
            <person name="Roger A.J."/>
            <person name="Ruiz-Trillo I."/>
            <person name="Young S.K."/>
            <person name="Zeng Q."/>
            <person name="Gargeya S."/>
            <person name="Alvarado L."/>
            <person name="Berlin A."/>
            <person name="Chapman S.B."/>
            <person name="Chen Z."/>
            <person name="Freedman E."/>
            <person name="Gellesch M."/>
            <person name="Goldberg J."/>
            <person name="Griggs A."/>
            <person name="Gujja S."/>
            <person name="Heilman E."/>
            <person name="Heiman D."/>
            <person name="Howarth C."/>
            <person name="Mehta T."/>
            <person name="Neiman D."/>
            <person name="Pearson M."/>
            <person name="Roberts A."/>
            <person name="Saif S."/>
            <person name="Shea T."/>
            <person name="Shenoy N."/>
            <person name="Sisk P."/>
            <person name="Stolte C."/>
            <person name="Sykes S."/>
            <person name="White J."/>
            <person name="Yandava C."/>
            <person name="Haas B."/>
            <person name="Nusbaum C."/>
            <person name="Birren B."/>
        </authorList>
    </citation>
    <scope>NUCLEOTIDE SEQUENCE [LARGE SCALE GENOMIC DNA]</scope>
    <source>
        <strain evidence="3">ATCC 50818</strain>
    </source>
</reference>
<feature type="region of interest" description="Disordered" evidence="2">
    <location>
        <begin position="248"/>
        <end position="271"/>
    </location>
</feature>
<dbReference type="InParanoid" id="F2UAE6"/>
<feature type="coiled-coil region" evidence="1">
    <location>
        <begin position="211"/>
        <end position="238"/>
    </location>
</feature>
<organism evidence="4">
    <name type="scientific">Salpingoeca rosetta (strain ATCC 50818 / BSB-021)</name>
    <dbReference type="NCBI Taxonomy" id="946362"/>
    <lineage>
        <taxon>Eukaryota</taxon>
        <taxon>Choanoflagellata</taxon>
        <taxon>Craspedida</taxon>
        <taxon>Salpingoecidae</taxon>
        <taxon>Salpingoeca</taxon>
    </lineage>
</organism>
<sequence length="573" mass="59374">MSLPCGDLCYDQVADAVIEFEEAVAQESLELDAIDLPAAEAYTSFDDAFQDQRNLIQEQGDVLGTFTDRHTSLLDQLQSMQATMQFFSESRLAQAQVLLSDANELQAQINARIDAIAPTLNAIMSDVSRASSREVRAEDFRDAANAIVAASTSDLADIQTMHPQVNETLSTALSIHAEAQAADDCVQEGVASATDLHDSLRSQVSSLASHVSLAQQDRQEAQEEALLLQSRLDDMTSEVSMATSNANRLAGVSTDTTSESSRLSAATSANNAQEVVPLDGDLSSEMSTLSAAQDELGELSSQVSAALSTTASHTAQIQANTQLASTAVAQVTTLVAEASLLQAMCDNATDVVSQTAASVSAATSIVNANTERLSVASTTAATAASSLSAVSSKAVARGADLAELQAERMNAQSSLSSAIASSESIHARITDVQGVVSGNEMRVASVEMNAAARSSEVASATADAAATLTRAATDQAQWCALRDAVLGVRLDVGELSSAVAQYSQLASAATEQLSTLASALEVADGVVSANADALSTNTAALSDREASVVSLEDRLSAAASSIQCLPNVCFLDF</sequence>
<evidence type="ECO:0000256" key="2">
    <source>
        <dbReference type="SAM" id="MobiDB-lite"/>
    </source>
</evidence>
<dbReference type="EMBL" id="GL832966">
    <property type="protein sequence ID" value="EGD73721.1"/>
    <property type="molecule type" value="Genomic_DNA"/>
</dbReference>
<dbReference type="Proteomes" id="UP000007799">
    <property type="component" value="Unassembled WGS sequence"/>
</dbReference>
<accession>F2UAE6</accession>
<keyword evidence="1" id="KW-0175">Coiled coil</keyword>
<dbReference type="Gene3D" id="1.10.287.2610">
    <property type="match status" value="1"/>
</dbReference>
<keyword evidence="4" id="KW-1185">Reference proteome</keyword>
<evidence type="ECO:0000313" key="4">
    <source>
        <dbReference type="Proteomes" id="UP000007799"/>
    </source>
</evidence>
<dbReference type="GeneID" id="16074580"/>